<dbReference type="RefSeq" id="WP_405311760.1">
    <property type="nucleotide sequence ID" value="NZ_CP088155.1"/>
</dbReference>
<name>A0ABZ2TLR8_9BACT</name>
<keyword evidence="1" id="KW-0812">Transmembrane</keyword>
<feature type="transmembrane region" description="Helical" evidence="1">
    <location>
        <begin position="131"/>
        <end position="152"/>
    </location>
</feature>
<organism evidence="2 3">
    <name type="scientific">Metamycoplasma faucium</name>
    <dbReference type="NCBI Taxonomy" id="56142"/>
    <lineage>
        <taxon>Bacteria</taxon>
        <taxon>Bacillati</taxon>
        <taxon>Mycoplasmatota</taxon>
        <taxon>Mycoplasmoidales</taxon>
        <taxon>Metamycoplasmataceae</taxon>
        <taxon>Metamycoplasma</taxon>
    </lineage>
</organism>
<evidence type="ECO:0000256" key="1">
    <source>
        <dbReference type="SAM" id="Phobius"/>
    </source>
</evidence>
<accession>A0ABZ2TLR8</accession>
<keyword evidence="3" id="KW-1185">Reference proteome</keyword>
<proteinExistence type="predicted"/>
<evidence type="ECO:0000313" key="3">
    <source>
        <dbReference type="Proteomes" id="UP001622612"/>
    </source>
</evidence>
<feature type="transmembrane region" description="Helical" evidence="1">
    <location>
        <begin position="37"/>
        <end position="56"/>
    </location>
</feature>
<keyword evidence="1" id="KW-0472">Membrane</keyword>
<feature type="transmembrane region" description="Helical" evidence="1">
    <location>
        <begin position="106"/>
        <end position="125"/>
    </location>
</feature>
<keyword evidence="1" id="KW-1133">Transmembrane helix</keyword>
<evidence type="ECO:0000313" key="2">
    <source>
        <dbReference type="EMBL" id="WYM97352.1"/>
    </source>
</evidence>
<sequence>MSNNKKWKNKKINFETYKNSEIKNVKEKKPLSDSWKVGLTALFLIAIPSFLSFLLLGLDGWVIKETAKWTSLRWTMLLPISLSILIFQFLIISVLIWGFKVLKPSSLNFLVAILFSMNSFLVSSGVEVSKWWIRVLPAVGLAFLAIPVIAINRAIAKKAEKKLAIEIEENNKKNKSLLD</sequence>
<feature type="transmembrane region" description="Helical" evidence="1">
    <location>
        <begin position="76"/>
        <end position="99"/>
    </location>
</feature>
<dbReference type="Proteomes" id="UP001622612">
    <property type="component" value="Chromosome"/>
</dbReference>
<dbReference type="EMBL" id="CP088155">
    <property type="protein sequence ID" value="WYM97352.1"/>
    <property type="molecule type" value="Genomic_DNA"/>
</dbReference>
<reference evidence="2" key="1">
    <citation type="submission" date="2021-11" db="EMBL/GenBank/DDBJ databases">
        <title>The first genome sequence of unculturable Mycoplasma faucium obtained by de novo assembly of metagenomic reads.</title>
        <authorList>
            <person name="Sabat A.J."/>
            <person name="Bathoorn E."/>
            <person name="Akkerboom V."/>
            <person name="Friedrich A.W."/>
        </authorList>
    </citation>
    <scope>NUCLEOTIDE SEQUENCE [LARGE SCALE GENOMIC DNA]</scope>
    <source>
        <strain evidence="2">UMCG-MFM1</strain>
    </source>
</reference>
<protein>
    <submittedName>
        <fullName evidence="2">Uncharacterized protein</fullName>
    </submittedName>
</protein>
<gene>
    <name evidence="2" type="ORF">LQ356_00440</name>
</gene>